<dbReference type="EMBL" id="PP429227">
    <property type="protein sequence ID" value="XCI77735.1"/>
    <property type="molecule type" value="Genomic_DNA"/>
</dbReference>
<sequence>MIQRPVNSKINMRGREINFSRPFLIYNSIFLW</sequence>
<reference evidence="1" key="1">
    <citation type="submission" date="2024-03" db="EMBL/GenBank/DDBJ databases">
        <authorList>
            <person name="Chantapakul B."/>
            <person name="Wang S."/>
        </authorList>
    </citation>
    <scope>NUCLEOTIDE SEQUENCE</scope>
</reference>
<protein>
    <submittedName>
        <fullName evidence="1">Uncharacterized protein</fullName>
    </submittedName>
</protein>
<accession>A0AAU8HYP0</accession>
<proteinExistence type="predicted"/>
<gene>
    <name evidence="1" type="ORF">VGRTQORK_CDS0122</name>
</gene>
<organism evidence="1">
    <name type="scientific">Rhizobium phage IG49</name>
    <dbReference type="NCBI Taxonomy" id="3129228"/>
    <lineage>
        <taxon>Viruses</taxon>
        <taxon>Duplodnaviria</taxon>
        <taxon>Heunggongvirae</taxon>
        <taxon>Uroviricota</taxon>
        <taxon>Caudoviricetes</taxon>
    </lineage>
</organism>
<name>A0AAU8HYP0_9CAUD</name>
<evidence type="ECO:0000313" key="1">
    <source>
        <dbReference type="EMBL" id="XCI77735.1"/>
    </source>
</evidence>